<evidence type="ECO:0000256" key="8">
    <source>
        <dbReference type="ARBA" id="ARBA00023186"/>
    </source>
</evidence>
<evidence type="ECO:0000313" key="10">
    <source>
        <dbReference type="Proteomes" id="UP000887566"/>
    </source>
</evidence>
<evidence type="ECO:0000256" key="3">
    <source>
        <dbReference type="ARBA" id="ARBA00019589"/>
    </source>
</evidence>
<dbReference type="GO" id="GO:0005576">
    <property type="term" value="C:extracellular region"/>
    <property type="evidence" value="ECO:0007669"/>
    <property type="project" value="UniProtKB-SubCell"/>
</dbReference>
<evidence type="ECO:0000256" key="2">
    <source>
        <dbReference type="ARBA" id="ARBA00006348"/>
    </source>
</evidence>
<keyword evidence="6 9" id="KW-0732">Signal</keyword>
<feature type="signal peptide" evidence="9">
    <location>
        <begin position="1"/>
        <end position="19"/>
    </location>
</feature>
<proteinExistence type="inferred from homology"/>
<dbReference type="Proteomes" id="UP000887566">
    <property type="component" value="Unplaced"/>
</dbReference>
<evidence type="ECO:0000256" key="6">
    <source>
        <dbReference type="ARBA" id="ARBA00022729"/>
    </source>
</evidence>
<evidence type="ECO:0000256" key="4">
    <source>
        <dbReference type="ARBA" id="ARBA00022448"/>
    </source>
</evidence>
<evidence type="ECO:0000256" key="9">
    <source>
        <dbReference type="SAM" id="SignalP"/>
    </source>
</evidence>
<dbReference type="GO" id="GO:0030141">
    <property type="term" value="C:secretory granule"/>
    <property type="evidence" value="ECO:0007669"/>
    <property type="project" value="InterPro"/>
</dbReference>
<comment type="similarity">
    <text evidence="2">Belongs to the 7B2 family.</text>
</comment>
<dbReference type="GO" id="GO:0046883">
    <property type="term" value="P:regulation of hormone secretion"/>
    <property type="evidence" value="ECO:0007669"/>
    <property type="project" value="TreeGrafter"/>
</dbReference>
<keyword evidence="7" id="KW-1015">Disulfide bond</keyword>
<comment type="subcellular location">
    <subcellularLocation>
        <location evidence="1">Secreted</location>
    </subcellularLocation>
</comment>
<feature type="chain" id="PRO_5037065561" description="Neuroendocrine protein 7B2" evidence="9">
    <location>
        <begin position="20"/>
        <end position="176"/>
    </location>
</feature>
<dbReference type="GO" id="GO:0007218">
    <property type="term" value="P:neuropeptide signaling pathway"/>
    <property type="evidence" value="ECO:0007669"/>
    <property type="project" value="InterPro"/>
</dbReference>
<dbReference type="Pfam" id="PF05281">
    <property type="entry name" value="Secretogranin_V"/>
    <property type="match status" value="1"/>
</dbReference>
<keyword evidence="4" id="KW-0813">Transport</keyword>
<dbReference type="InterPro" id="IPR007945">
    <property type="entry name" value="Secretogranin_V"/>
</dbReference>
<reference evidence="11" key="1">
    <citation type="submission" date="2022-11" db="UniProtKB">
        <authorList>
            <consortium name="WormBaseParasite"/>
        </authorList>
    </citation>
    <scope>IDENTIFICATION</scope>
</reference>
<dbReference type="PANTHER" id="PTHR12738">
    <property type="entry name" value="NEUROENDOCRINE PROTEIN 7B2"/>
    <property type="match status" value="1"/>
</dbReference>
<keyword evidence="10" id="KW-1185">Reference proteome</keyword>
<evidence type="ECO:0000256" key="7">
    <source>
        <dbReference type="ARBA" id="ARBA00023157"/>
    </source>
</evidence>
<evidence type="ECO:0000256" key="5">
    <source>
        <dbReference type="ARBA" id="ARBA00022525"/>
    </source>
</evidence>
<dbReference type="PANTHER" id="PTHR12738:SF0">
    <property type="entry name" value="NEUROENDOCRINE PROTEIN 7B2"/>
    <property type="match status" value="1"/>
</dbReference>
<dbReference type="GO" id="GO:0030234">
    <property type="term" value="F:enzyme regulator activity"/>
    <property type="evidence" value="ECO:0007669"/>
    <property type="project" value="TreeGrafter"/>
</dbReference>
<name>A0A914UU43_9BILA</name>
<keyword evidence="5" id="KW-0964">Secreted</keyword>
<evidence type="ECO:0000256" key="1">
    <source>
        <dbReference type="ARBA" id="ARBA00004613"/>
    </source>
</evidence>
<dbReference type="WBParaSite" id="PSAMB.scaffold12570size2704.g34941.t1">
    <property type="protein sequence ID" value="PSAMB.scaffold12570size2704.g34941.t1"/>
    <property type="gene ID" value="PSAMB.scaffold12570size2704.g34941"/>
</dbReference>
<organism evidence="10 11">
    <name type="scientific">Plectus sambesii</name>
    <dbReference type="NCBI Taxonomy" id="2011161"/>
    <lineage>
        <taxon>Eukaryota</taxon>
        <taxon>Metazoa</taxon>
        <taxon>Ecdysozoa</taxon>
        <taxon>Nematoda</taxon>
        <taxon>Chromadorea</taxon>
        <taxon>Plectida</taxon>
        <taxon>Plectina</taxon>
        <taxon>Plectoidea</taxon>
        <taxon>Plectidae</taxon>
        <taxon>Plectus</taxon>
    </lineage>
</organism>
<sequence length="176" mass="19330">MVGYAGVSVLCMLAAVALGKLPLDLPPQFFNDNDLTELYARDVEPNPGPIAFGHKYMTGGAGEGSQQLRPEDEYVEREHIKTDSVLPAYCEPPNPCPHGFSSDDGCTEEFENTAEFSRDYQGRQDCLCDEEHMFNCPGKASSEAQQFGDALEELLGKQGLAQHKGMIAKKFHAKRA</sequence>
<accession>A0A914UU43</accession>
<keyword evidence="8" id="KW-0143">Chaperone</keyword>
<dbReference type="AlphaFoldDB" id="A0A914UU43"/>
<protein>
    <recommendedName>
        <fullName evidence="3">Neuroendocrine protein 7B2</fullName>
    </recommendedName>
</protein>
<evidence type="ECO:0000313" key="11">
    <source>
        <dbReference type="WBParaSite" id="PSAMB.scaffold12570size2704.g34941.t1"/>
    </source>
</evidence>